<dbReference type="Gene3D" id="3.10.28.10">
    <property type="entry name" value="Homing endonucleases"/>
    <property type="match status" value="2"/>
</dbReference>
<dbReference type="InterPro" id="IPR004860">
    <property type="entry name" value="LAGLIDADG_dom"/>
</dbReference>
<feature type="region of interest" description="Disordered" evidence="1">
    <location>
        <begin position="285"/>
        <end position="305"/>
    </location>
</feature>
<accession>A0A291LIP5</accession>
<evidence type="ECO:0000313" key="4">
    <source>
        <dbReference type="EMBL" id="ATI20411.1"/>
    </source>
</evidence>
<geneLocation type="mitochondrion" evidence="4"/>
<feature type="domain" description="Homing endonuclease LAGLIDADG" evidence="2">
    <location>
        <begin position="265"/>
        <end position="389"/>
    </location>
</feature>
<dbReference type="PANTHER" id="PTHR36181:SF4">
    <property type="entry name" value="LAGLIDADG ENDONUCLEASE"/>
    <property type="match status" value="1"/>
</dbReference>
<dbReference type="Pfam" id="PF00961">
    <property type="entry name" value="LAGLIDADG_1"/>
    <property type="match status" value="2"/>
</dbReference>
<keyword evidence="4" id="KW-0378">Hydrolase</keyword>
<evidence type="ECO:0000259" key="2">
    <source>
        <dbReference type="Pfam" id="PF00961"/>
    </source>
</evidence>
<dbReference type="GO" id="GO:0005739">
    <property type="term" value="C:mitochondrion"/>
    <property type="evidence" value="ECO:0007669"/>
    <property type="project" value="UniProtKB-ARBA"/>
</dbReference>
<feature type="domain" description="Homing endonuclease LAGLIDADG" evidence="2">
    <location>
        <begin position="106"/>
        <end position="204"/>
    </location>
</feature>
<reference evidence="4" key="1">
    <citation type="submission" date="2017-02" db="EMBL/GenBank/DDBJ databases">
        <title>Fungal Comparative Genomics of Melanconis species and Ophiognomonia clavigignenti-juglandacearum at Different Phylogenetic Distances.</title>
        <authorList>
            <person name="Demers J.E."/>
            <person name="Castlebury L.A."/>
        </authorList>
    </citation>
    <scope>NUCLEOTIDE SEQUENCE</scope>
    <source>
        <strain evidence="3">AR4414</strain>
        <strain evidence="4">MAFF410216</strain>
    </source>
</reference>
<dbReference type="GO" id="GO:0004519">
    <property type="term" value="F:endonuclease activity"/>
    <property type="evidence" value="ECO:0007669"/>
    <property type="project" value="UniProtKB-KW"/>
</dbReference>
<dbReference type="EMBL" id="KY575054">
    <property type="protein sequence ID" value="ATI20257.1"/>
    <property type="molecule type" value="Genomic_DNA"/>
</dbReference>
<sequence length="416" mass="47069">MVTNQKIIEREMGNRGSKSVVVNDYSTVKEQRVDGSYIGGNSPTVLRCMRFCLFATPMRANLMGFERSYQVKILSNQINKVRWYTSILPRKPIVTPQNKTVNPWFLTGFSDAESSFSILIQPNSKYSTGWRIKPVFAIGLHKKDLELLKNIQSYLGVGKIHIHSKNSIQYRVDSIKELQVIINHFDNFPLVTVKRIDFLLFKKAFNIILLKEHLSQKGLLNLVGIKASLNLGLNTSLIEAFPNWKELQVNKANYIFQGIPDSNWMAGFASGDSSFNIKISASLTSSSGGGNLFPRSGGTSSPLRGTSLLNQRVQLRFGIGLNIREKALIQSLSTYFDLNDKINNVYFYNDSVRFEVVKFSDIEEKIIPFFEKHPIQGKKSLDFRDFKQVAGIIKSKAHLTSEGLAKILKIKVKMNE</sequence>
<dbReference type="AlphaFoldDB" id="A0A291LIP5"/>
<dbReference type="InterPro" id="IPR051289">
    <property type="entry name" value="LAGLIDADG_Endonuclease"/>
</dbReference>
<keyword evidence="4" id="KW-0496">Mitochondrion</keyword>
<keyword evidence="4" id="KW-0255">Endonuclease</keyword>
<keyword evidence="4" id="KW-0540">Nuclease</keyword>
<dbReference type="InterPro" id="IPR027434">
    <property type="entry name" value="Homing_endonucl"/>
</dbReference>
<gene>
    <name evidence="4" type="primary">orf416</name>
</gene>
<evidence type="ECO:0000256" key="1">
    <source>
        <dbReference type="SAM" id="MobiDB-lite"/>
    </source>
</evidence>
<protein>
    <submittedName>
        <fullName evidence="4">LAGLIDADG endonuclease</fullName>
    </submittedName>
</protein>
<dbReference type="PANTHER" id="PTHR36181">
    <property type="entry name" value="INTRON-ENCODED ENDONUCLEASE AI3-RELATED"/>
    <property type="match status" value="1"/>
</dbReference>
<organism evidence="4">
    <name type="scientific">Juglanconis oblonga</name>
    <dbReference type="NCBI Taxonomy" id="1940568"/>
    <lineage>
        <taxon>Eukaryota</taxon>
        <taxon>Fungi</taxon>
        <taxon>Dikarya</taxon>
        <taxon>Ascomycota</taxon>
        <taxon>Pezizomycotina</taxon>
        <taxon>Sordariomycetes</taxon>
        <taxon>Sordariomycetidae</taxon>
        <taxon>Diaporthales</taxon>
        <taxon>Juglanconidaceae</taxon>
        <taxon>Juglanconis</taxon>
    </lineage>
</organism>
<dbReference type="EMBL" id="KY575056">
    <property type="protein sequence ID" value="ATI20411.1"/>
    <property type="molecule type" value="Genomic_DNA"/>
</dbReference>
<proteinExistence type="predicted"/>
<evidence type="ECO:0000313" key="3">
    <source>
        <dbReference type="EMBL" id="ATI20257.1"/>
    </source>
</evidence>
<name>A0A291LIP5_9PEZI</name>
<dbReference type="SUPFAM" id="SSF55608">
    <property type="entry name" value="Homing endonucleases"/>
    <property type="match status" value="2"/>
</dbReference>